<dbReference type="EMBL" id="CAJPEX010010349">
    <property type="protein sequence ID" value="CAG0925052.1"/>
    <property type="molecule type" value="Genomic_DNA"/>
</dbReference>
<dbReference type="InterPro" id="IPR002048">
    <property type="entry name" value="EF_hand_dom"/>
</dbReference>
<dbReference type="AlphaFoldDB" id="A0A7R9C264"/>
<dbReference type="SMART" id="SM00033">
    <property type="entry name" value="CH"/>
    <property type="match status" value="1"/>
</dbReference>
<keyword evidence="2" id="KW-0009">Actin-binding</keyword>
<keyword evidence="6" id="KW-1185">Reference proteome</keyword>
<gene>
    <name evidence="5" type="ORF">NMOB1V02_LOCUS12502</name>
</gene>
<dbReference type="PANTHER" id="PTHR19961:SF18">
    <property type="entry name" value="FI19014P1"/>
    <property type="match status" value="1"/>
</dbReference>
<dbReference type="PANTHER" id="PTHR19961">
    <property type="entry name" value="FIMBRIN/PLASTIN"/>
    <property type="match status" value="1"/>
</dbReference>
<dbReference type="GO" id="GO:0051017">
    <property type="term" value="P:actin filament bundle assembly"/>
    <property type="evidence" value="ECO:0007669"/>
    <property type="project" value="InterPro"/>
</dbReference>
<organism evidence="5">
    <name type="scientific">Notodromas monacha</name>
    <dbReference type="NCBI Taxonomy" id="399045"/>
    <lineage>
        <taxon>Eukaryota</taxon>
        <taxon>Metazoa</taxon>
        <taxon>Ecdysozoa</taxon>
        <taxon>Arthropoda</taxon>
        <taxon>Crustacea</taxon>
        <taxon>Oligostraca</taxon>
        <taxon>Ostracoda</taxon>
        <taxon>Podocopa</taxon>
        <taxon>Podocopida</taxon>
        <taxon>Cypridocopina</taxon>
        <taxon>Cypridoidea</taxon>
        <taxon>Cyprididae</taxon>
        <taxon>Notodromas</taxon>
    </lineage>
</organism>
<dbReference type="InterPro" id="IPR001715">
    <property type="entry name" value="CH_dom"/>
</dbReference>
<dbReference type="InterPro" id="IPR036872">
    <property type="entry name" value="CH_dom_sf"/>
</dbReference>
<dbReference type="SUPFAM" id="SSF47576">
    <property type="entry name" value="Calponin-homology domain, CH-domain"/>
    <property type="match status" value="1"/>
</dbReference>
<dbReference type="InterPro" id="IPR039959">
    <property type="entry name" value="Fimbrin/Plastin"/>
</dbReference>
<reference evidence="5" key="1">
    <citation type="submission" date="2020-11" db="EMBL/GenBank/DDBJ databases">
        <authorList>
            <person name="Tran Van P."/>
        </authorList>
    </citation>
    <scope>NUCLEOTIDE SEQUENCE</scope>
</reference>
<protein>
    <recommendedName>
        <fullName evidence="7">Plastin-1</fullName>
    </recommendedName>
</protein>
<evidence type="ECO:0000256" key="1">
    <source>
        <dbReference type="ARBA" id="ARBA00022737"/>
    </source>
</evidence>
<dbReference type="GO" id="GO:0051015">
    <property type="term" value="F:actin filament binding"/>
    <property type="evidence" value="ECO:0007669"/>
    <property type="project" value="InterPro"/>
</dbReference>
<dbReference type="Gene3D" id="1.10.418.10">
    <property type="entry name" value="Calponin-like domain"/>
    <property type="match status" value="1"/>
</dbReference>
<dbReference type="PROSITE" id="PS00018">
    <property type="entry name" value="EF_HAND_1"/>
    <property type="match status" value="1"/>
</dbReference>
<evidence type="ECO:0000259" key="3">
    <source>
        <dbReference type="PROSITE" id="PS50021"/>
    </source>
</evidence>
<dbReference type="OrthoDB" id="431378at2759"/>
<dbReference type="GO" id="GO:0005737">
    <property type="term" value="C:cytoplasm"/>
    <property type="evidence" value="ECO:0007669"/>
    <property type="project" value="TreeGrafter"/>
</dbReference>
<evidence type="ECO:0000259" key="4">
    <source>
        <dbReference type="PROSITE" id="PS50222"/>
    </source>
</evidence>
<dbReference type="GO" id="GO:0005884">
    <property type="term" value="C:actin filament"/>
    <property type="evidence" value="ECO:0007669"/>
    <property type="project" value="TreeGrafter"/>
</dbReference>
<dbReference type="GO" id="GO:0051639">
    <property type="term" value="P:actin filament network formation"/>
    <property type="evidence" value="ECO:0007669"/>
    <property type="project" value="TreeGrafter"/>
</dbReference>
<dbReference type="PROSITE" id="PS50021">
    <property type="entry name" value="CH"/>
    <property type="match status" value="1"/>
</dbReference>
<dbReference type="PROSITE" id="PS50222">
    <property type="entry name" value="EF_HAND_2"/>
    <property type="match status" value="1"/>
</dbReference>
<dbReference type="GO" id="GO:0032432">
    <property type="term" value="C:actin filament bundle"/>
    <property type="evidence" value="ECO:0007669"/>
    <property type="project" value="TreeGrafter"/>
</dbReference>
<dbReference type="Pfam" id="PF00307">
    <property type="entry name" value="CH"/>
    <property type="match status" value="1"/>
</dbReference>
<evidence type="ECO:0008006" key="7">
    <source>
        <dbReference type="Google" id="ProtNLM"/>
    </source>
</evidence>
<feature type="domain" description="Calponin-homology (CH)" evidence="3">
    <location>
        <begin position="64"/>
        <end position="183"/>
    </location>
</feature>
<feature type="non-terminal residue" evidence="5">
    <location>
        <position position="1"/>
    </location>
</feature>
<dbReference type="GO" id="GO:0005509">
    <property type="term" value="F:calcium ion binding"/>
    <property type="evidence" value="ECO:0007669"/>
    <property type="project" value="InterPro"/>
</dbReference>
<sequence>MVEEVDRDRSGRLSFDEFRQLCADLKSREIGATFKQVVSRRENLETIGGMSDASSVGTTHSVRLEEQLAFSDWINTNLGPDLDLRHLLPIDAEGKGLYEKVKDGILLWLVFGQPKIINHSCPDTIDERAINKKNLTLYTKHENLTLALNSAQAIGCNVINIDAHDLAKGKPHLVLGLLWQIIR</sequence>
<keyword evidence="1" id="KW-0677">Repeat</keyword>
<dbReference type="CDD" id="cd21292">
    <property type="entry name" value="CH_PLS_rpt1"/>
    <property type="match status" value="1"/>
</dbReference>
<proteinExistence type="predicted"/>
<feature type="domain" description="EF-hand" evidence="4">
    <location>
        <begin position="1"/>
        <end position="28"/>
    </location>
</feature>
<dbReference type="EMBL" id="OA892386">
    <property type="protein sequence ID" value="CAD7284900.1"/>
    <property type="molecule type" value="Genomic_DNA"/>
</dbReference>
<evidence type="ECO:0000256" key="2">
    <source>
        <dbReference type="ARBA" id="ARBA00023203"/>
    </source>
</evidence>
<accession>A0A7R9C264</accession>
<evidence type="ECO:0000313" key="5">
    <source>
        <dbReference type="EMBL" id="CAD7284900.1"/>
    </source>
</evidence>
<name>A0A7R9C264_9CRUS</name>
<dbReference type="Proteomes" id="UP000678499">
    <property type="component" value="Unassembled WGS sequence"/>
</dbReference>
<evidence type="ECO:0000313" key="6">
    <source>
        <dbReference type="Proteomes" id="UP000678499"/>
    </source>
</evidence>
<dbReference type="InterPro" id="IPR018247">
    <property type="entry name" value="EF_Hand_1_Ca_BS"/>
</dbReference>